<proteinExistence type="predicted"/>
<evidence type="ECO:0000313" key="2">
    <source>
        <dbReference type="EMBL" id="KAG0445802.1"/>
    </source>
</evidence>
<evidence type="ECO:0000313" key="4">
    <source>
        <dbReference type="Proteomes" id="UP000636800"/>
    </source>
</evidence>
<feature type="region of interest" description="Disordered" evidence="1">
    <location>
        <begin position="96"/>
        <end position="128"/>
    </location>
</feature>
<dbReference type="EMBL" id="JADCNL010000647">
    <property type="protein sequence ID" value="KAG0445827.1"/>
    <property type="molecule type" value="Genomic_DNA"/>
</dbReference>
<name>A0A835P5U7_VANPL</name>
<evidence type="ECO:0000256" key="1">
    <source>
        <dbReference type="SAM" id="MobiDB-lite"/>
    </source>
</evidence>
<organism evidence="2 5">
    <name type="scientific">Vanilla planifolia</name>
    <name type="common">Vanilla</name>
    <dbReference type="NCBI Taxonomy" id="51239"/>
    <lineage>
        <taxon>Eukaryota</taxon>
        <taxon>Viridiplantae</taxon>
        <taxon>Streptophyta</taxon>
        <taxon>Embryophyta</taxon>
        <taxon>Tracheophyta</taxon>
        <taxon>Spermatophyta</taxon>
        <taxon>Magnoliopsida</taxon>
        <taxon>Liliopsida</taxon>
        <taxon>Asparagales</taxon>
        <taxon>Orchidaceae</taxon>
        <taxon>Vanilloideae</taxon>
        <taxon>Vanilleae</taxon>
        <taxon>Vanilla</taxon>
    </lineage>
</organism>
<accession>A0A835P5U7</accession>
<evidence type="ECO:0000313" key="5">
    <source>
        <dbReference type="Proteomes" id="UP000639772"/>
    </source>
</evidence>
<dbReference type="Proteomes" id="UP000636800">
    <property type="component" value="Unassembled WGS sequence"/>
</dbReference>
<dbReference type="EMBL" id="JADCNM010000648">
    <property type="protein sequence ID" value="KAG0445802.1"/>
    <property type="molecule type" value="Genomic_DNA"/>
</dbReference>
<comment type="caution">
    <text evidence="2">The sequence shown here is derived from an EMBL/GenBank/DDBJ whole genome shotgun (WGS) entry which is preliminary data.</text>
</comment>
<sequence>MGRRGTPDPVEVSRNAVKLPGCRRLGRWPTIESNQPTGPFPGLLSGEILGHSYRWLRCGTLSVSPSSTVPACFLLADVLVVSFQRQSKTDHGALYKTRNKGDTFNLNKPNKKKTEGSLDCPSSPTVDN</sequence>
<evidence type="ECO:0000313" key="3">
    <source>
        <dbReference type="EMBL" id="KAG0445827.1"/>
    </source>
</evidence>
<gene>
    <name evidence="3" type="ORF">HPP92_029138</name>
    <name evidence="2" type="ORF">HPP92_029149</name>
</gene>
<keyword evidence="4" id="KW-1185">Reference proteome</keyword>
<reference evidence="4 5" key="1">
    <citation type="journal article" date="2020" name="Nat. Food">
        <title>A phased Vanilla planifolia genome enables genetic improvement of flavour and production.</title>
        <authorList>
            <person name="Hasing T."/>
            <person name="Tang H."/>
            <person name="Brym M."/>
            <person name="Khazi F."/>
            <person name="Huang T."/>
            <person name="Chambers A.H."/>
        </authorList>
    </citation>
    <scope>NUCLEOTIDE SEQUENCE [LARGE SCALE GENOMIC DNA]</scope>
    <source>
        <tissue evidence="2">Leaf</tissue>
    </source>
</reference>
<dbReference type="Proteomes" id="UP000639772">
    <property type="component" value="Unassembled WGS sequence"/>
</dbReference>
<protein>
    <submittedName>
        <fullName evidence="2">Uncharacterized protein</fullName>
    </submittedName>
</protein>
<dbReference type="AlphaFoldDB" id="A0A835P5U7"/>